<evidence type="ECO:0000256" key="8">
    <source>
        <dbReference type="ARBA" id="ARBA00022840"/>
    </source>
</evidence>
<dbReference type="InterPro" id="IPR023000">
    <property type="entry name" value="Shikimate_kinase_CS"/>
</dbReference>
<name>A0A7V9AAY5_9BACT</name>
<dbReference type="InterPro" id="IPR027417">
    <property type="entry name" value="P-loop_NTPase"/>
</dbReference>
<dbReference type="UniPathway" id="UPA00053">
    <property type="reaction ID" value="UER00088"/>
</dbReference>
<dbReference type="GO" id="GO:0005524">
    <property type="term" value="F:ATP binding"/>
    <property type="evidence" value="ECO:0007669"/>
    <property type="project" value="UniProtKB-UniRule"/>
</dbReference>
<evidence type="ECO:0000256" key="10">
    <source>
        <dbReference type="ARBA" id="ARBA00048567"/>
    </source>
</evidence>
<sequence>MSEPEPPLPAASPFPYRLESVPQVQPRTPRILLVGYRGTGKSTVGRSLAAALKWSFVDCDEEVERLAGRSIADIFAQEGEERFREREAAVLREVCQQQECVIATGGGVVLRESNRLLLRQAGWVVWLRAEPEIILSRLQRDPWTAARRPALTEQGGLAEICTLLVQRTPLYAAVADHVVDTDRLSPQAVVAAILTAWSGGTWRR</sequence>
<dbReference type="EC" id="2.7.1.71" evidence="3 11"/>
<dbReference type="HAMAP" id="MF_00109">
    <property type="entry name" value="Shikimate_kinase"/>
    <property type="match status" value="1"/>
</dbReference>
<keyword evidence="7 11" id="KW-0418">Kinase</keyword>
<proteinExistence type="inferred from homology"/>
<comment type="similarity">
    <text evidence="2 11">Belongs to the shikimate kinase family.</text>
</comment>
<dbReference type="GO" id="GO:0009423">
    <property type="term" value="P:chorismate biosynthetic process"/>
    <property type="evidence" value="ECO:0007669"/>
    <property type="project" value="UniProtKB-UniRule"/>
</dbReference>
<comment type="subcellular location">
    <subcellularLocation>
        <location evidence="11">Cytoplasm</location>
    </subcellularLocation>
</comment>
<gene>
    <name evidence="12" type="primary">aroL</name>
    <name evidence="11" type="synonym">aroK</name>
    <name evidence="12" type="ORF">H0921_04310</name>
</gene>
<feature type="binding site" evidence="11">
    <location>
        <position position="106"/>
    </location>
    <ligand>
        <name>substrate</name>
    </ligand>
</feature>
<keyword evidence="6 11" id="KW-0547">Nucleotide-binding</keyword>
<feature type="binding site" evidence="11">
    <location>
        <position position="148"/>
    </location>
    <ligand>
        <name>ATP</name>
        <dbReference type="ChEBI" id="CHEBI:30616"/>
    </ligand>
</feature>
<dbReference type="AlphaFoldDB" id="A0A7V9AAY5"/>
<keyword evidence="11" id="KW-0963">Cytoplasm</keyword>
<dbReference type="NCBIfam" id="NF002988">
    <property type="entry name" value="PRK03731.1"/>
    <property type="match status" value="1"/>
</dbReference>
<feature type="binding site" evidence="11">
    <location>
        <position position="42"/>
    </location>
    <ligand>
        <name>Mg(2+)</name>
        <dbReference type="ChEBI" id="CHEBI:18420"/>
    </ligand>
</feature>
<accession>A0A7V9AAY5</accession>
<keyword evidence="5 11" id="KW-0808">Transferase</keyword>
<keyword evidence="11" id="KW-0460">Magnesium</keyword>
<dbReference type="SUPFAM" id="SSF52540">
    <property type="entry name" value="P-loop containing nucleoside triphosphate hydrolases"/>
    <property type="match status" value="1"/>
</dbReference>
<evidence type="ECO:0000256" key="1">
    <source>
        <dbReference type="ARBA" id="ARBA00004842"/>
    </source>
</evidence>
<dbReference type="GO" id="GO:0005829">
    <property type="term" value="C:cytosol"/>
    <property type="evidence" value="ECO:0007669"/>
    <property type="project" value="TreeGrafter"/>
</dbReference>
<organism evidence="12 13">
    <name type="scientific">Thermogemmata fonticola</name>
    <dbReference type="NCBI Taxonomy" id="2755323"/>
    <lineage>
        <taxon>Bacteria</taxon>
        <taxon>Pseudomonadati</taxon>
        <taxon>Planctomycetota</taxon>
        <taxon>Planctomycetia</taxon>
        <taxon>Gemmatales</taxon>
        <taxon>Gemmataceae</taxon>
        <taxon>Thermogemmata</taxon>
    </lineage>
</organism>
<comment type="function">
    <text evidence="11">Catalyzes the specific phosphorylation of the 3-hydroxyl group of shikimic acid using ATP as a cosubstrate.</text>
</comment>
<evidence type="ECO:0000256" key="2">
    <source>
        <dbReference type="ARBA" id="ARBA00006997"/>
    </source>
</evidence>
<keyword evidence="13" id="KW-1185">Reference proteome</keyword>
<dbReference type="PROSITE" id="PS01128">
    <property type="entry name" value="SHIKIMATE_KINASE"/>
    <property type="match status" value="1"/>
</dbReference>
<dbReference type="PANTHER" id="PTHR21087:SF16">
    <property type="entry name" value="SHIKIMATE KINASE 1, CHLOROPLASTIC"/>
    <property type="match status" value="1"/>
</dbReference>
<evidence type="ECO:0000256" key="6">
    <source>
        <dbReference type="ARBA" id="ARBA00022741"/>
    </source>
</evidence>
<keyword evidence="11" id="KW-0479">Metal-binding</keyword>
<comment type="catalytic activity">
    <reaction evidence="10 11">
        <text>shikimate + ATP = 3-phosphoshikimate + ADP + H(+)</text>
        <dbReference type="Rhea" id="RHEA:13121"/>
        <dbReference type="ChEBI" id="CHEBI:15378"/>
        <dbReference type="ChEBI" id="CHEBI:30616"/>
        <dbReference type="ChEBI" id="CHEBI:36208"/>
        <dbReference type="ChEBI" id="CHEBI:145989"/>
        <dbReference type="ChEBI" id="CHEBI:456216"/>
        <dbReference type="EC" id="2.7.1.71"/>
    </reaction>
</comment>
<comment type="cofactor">
    <cofactor evidence="11">
        <name>Mg(2+)</name>
        <dbReference type="ChEBI" id="CHEBI:18420"/>
    </cofactor>
    <text evidence="11">Binds 1 Mg(2+) ion per subunit.</text>
</comment>
<dbReference type="Proteomes" id="UP000542342">
    <property type="component" value="Unassembled WGS sequence"/>
</dbReference>
<dbReference type="InterPro" id="IPR031322">
    <property type="entry name" value="Shikimate/glucono_kinase"/>
</dbReference>
<dbReference type="RefSeq" id="WP_194536813.1">
    <property type="nucleotide sequence ID" value="NZ_JACEFB010000002.1"/>
</dbReference>
<dbReference type="GO" id="GO:0000287">
    <property type="term" value="F:magnesium ion binding"/>
    <property type="evidence" value="ECO:0007669"/>
    <property type="project" value="UniProtKB-UniRule"/>
</dbReference>
<dbReference type="GO" id="GO:0004765">
    <property type="term" value="F:shikimate kinase activity"/>
    <property type="evidence" value="ECO:0007669"/>
    <property type="project" value="UniProtKB-UniRule"/>
</dbReference>
<keyword evidence="9 11" id="KW-0057">Aromatic amino acid biosynthesis</keyword>
<evidence type="ECO:0000256" key="5">
    <source>
        <dbReference type="ARBA" id="ARBA00022679"/>
    </source>
</evidence>
<dbReference type="EMBL" id="JACEFB010000002">
    <property type="protein sequence ID" value="MBA2225384.1"/>
    <property type="molecule type" value="Genomic_DNA"/>
</dbReference>
<dbReference type="GO" id="GO:0008652">
    <property type="term" value="P:amino acid biosynthetic process"/>
    <property type="evidence" value="ECO:0007669"/>
    <property type="project" value="UniProtKB-KW"/>
</dbReference>
<dbReference type="Pfam" id="PF01202">
    <property type="entry name" value="SKI"/>
    <property type="match status" value="1"/>
</dbReference>
<evidence type="ECO:0000256" key="3">
    <source>
        <dbReference type="ARBA" id="ARBA00012154"/>
    </source>
</evidence>
<dbReference type="InterPro" id="IPR000623">
    <property type="entry name" value="Shikimate_kinase/TSH1"/>
</dbReference>
<feature type="binding site" evidence="11">
    <location>
        <position position="167"/>
    </location>
    <ligand>
        <name>substrate</name>
    </ligand>
</feature>
<feature type="binding site" evidence="11">
    <location>
        <position position="60"/>
    </location>
    <ligand>
        <name>substrate</name>
    </ligand>
</feature>
<keyword evidence="4 11" id="KW-0028">Amino-acid biosynthesis</keyword>
<keyword evidence="8 11" id="KW-0067">ATP-binding</keyword>
<evidence type="ECO:0000313" key="12">
    <source>
        <dbReference type="EMBL" id="MBA2225384.1"/>
    </source>
</evidence>
<feature type="binding site" evidence="11">
    <location>
        <position position="84"/>
    </location>
    <ligand>
        <name>substrate</name>
    </ligand>
</feature>
<evidence type="ECO:0000256" key="7">
    <source>
        <dbReference type="ARBA" id="ARBA00022777"/>
    </source>
</evidence>
<dbReference type="PANTHER" id="PTHR21087">
    <property type="entry name" value="SHIKIMATE KINASE"/>
    <property type="match status" value="1"/>
</dbReference>
<dbReference type="PRINTS" id="PR01100">
    <property type="entry name" value="SHIKIMTKNASE"/>
</dbReference>
<evidence type="ECO:0000256" key="9">
    <source>
        <dbReference type="ARBA" id="ARBA00023141"/>
    </source>
</evidence>
<evidence type="ECO:0000313" key="13">
    <source>
        <dbReference type="Proteomes" id="UP000542342"/>
    </source>
</evidence>
<comment type="caution">
    <text evidence="12">The sequence shown here is derived from an EMBL/GenBank/DDBJ whole genome shotgun (WGS) entry which is preliminary data.</text>
</comment>
<reference evidence="12 13" key="1">
    <citation type="submission" date="2020-07" db="EMBL/GenBank/DDBJ databases">
        <title>Thermogemmata thermophila gen. nov., sp. nov., a novel moderate thermophilic planctomycete from a Kamchatka hot spring.</title>
        <authorList>
            <person name="Elcheninov A.G."/>
            <person name="Podosokorskaya O.A."/>
            <person name="Kovaleva O.L."/>
            <person name="Novikov A."/>
            <person name="Bonch-Osmolovskaya E.A."/>
            <person name="Toshchakov S.V."/>
            <person name="Kublanov I.V."/>
        </authorList>
    </citation>
    <scope>NUCLEOTIDE SEQUENCE [LARGE SCALE GENOMIC DNA]</scope>
    <source>
        <strain evidence="12 13">2918</strain>
    </source>
</reference>
<dbReference type="GO" id="GO:0009073">
    <property type="term" value="P:aromatic amino acid family biosynthetic process"/>
    <property type="evidence" value="ECO:0007669"/>
    <property type="project" value="UniProtKB-KW"/>
</dbReference>
<dbReference type="CDD" id="cd00464">
    <property type="entry name" value="SK"/>
    <property type="match status" value="1"/>
</dbReference>
<comment type="caution">
    <text evidence="11">Lacks conserved residue(s) required for the propagation of feature annotation.</text>
</comment>
<evidence type="ECO:0000256" key="4">
    <source>
        <dbReference type="ARBA" id="ARBA00022605"/>
    </source>
</evidence>
<protein>
    <recommendedName>
        <fullName evidence="3 11">Shikimate kinase</fullName>
        <shortName evidence="11">SK</shortName>
        <ecNumber evidence="3 11">2.7.1.71</ecNumber>
    </recommendedName>
</protein>
<dbReference type="Gene3D" id="3.40.50.300">
    <property type="entry name" value="P-loop containing nucleotide triphosphate hydrolases"/>
    <property type="match status" value="1"/>
</dbReference>
<comment type="pathway">
    <text evidence="1 11">Metabolic intermediate biosynthesis; chorismate biosynthesis; chorismate from D-erythrose 4-phosphate and phosphoenolpyruvate: step 5/7.</text>
</comment>
<comment type="subunit">
    <text evidence="11">Monomer.</text>
</comment>
<evidence type="ECO:0000256" key="11">
    <source>
        <dbReference type="HAMAP-Rule" id="MF_00109"/>
    </source>
</evidence>
<feature type="binding site" evidence="11">
    <location>
        <begin position="38"/>
        <end position="43"/>
    </location>
    <ligand>
        <name>ATP</name>
        <dbReference type="ChEBI" id="CHEBI:30616"/>
    </ligand>
</feature>